<dbReference type="AlphaFoldDB" id="A0A7C2TMX8"/>
<dbReference type="PANTHER" id="PTHR43378:SF2">
    <property type="entry name" value="UDP-3-O-ACYLGLUCOSAMINE N-ACYLTRANSFERASE 1, MITOCHONDRIAL-RELATED"/>
    <property type="match status" value="1"/>
</dbReference>
<evidence type="ECO:0000256" key="6">
    <source>
        <dbReference type="ARBA" id="ARBA00023315"/>
    </source>
</evidence>
<dbReference type="Pfam" id="PF00132">
    <property type="entry name" value="Hexapep"/>
    <property type="match status" value="2"/>
</dbReference>
<dbReference type="InterPro" id="IPR001451">
    <property type="entry name" value="Hexapep"/>
</dbReference>
<evidence type="ECO:0000256" key="7">
    <source>
        <dbReference type="HAMAP-Rule" id="MF_00523"/>
    </source>
</evidence>
<reference evidence="10" key="1">
    <citation type="journal article" date="2020" name="mSystems">
        <title>Genome- and Community-Level Interaction Insights into Carbon Utilization and Element Cycling Functions of Hydrothermarchaeota in Hydrothermal Sediment.</title>
        <authorList>
            <person name="Zhou Z."/>
            <person name="Liu Y."/>
            <person name="Xu W."/>
            <person name="Pan J."/>
            <person name="Luo Z.H."/>
            <person name="Li M."/>
        </authorList>
    </citation>
    <scope>NUCLEOTIDE SEQUENCE [LARGE SCALE GENOMIC DNA]</scope>
    <source>
        <strain evidence="10">SpSt-1224</strain>
    </source>
</reference>
<sequence length="356" mass="37176">MATLKELAALVDGEVVGDESLEVSGFNDLQNAGAGEISFLADLKRQKQLAACRAAALIVPRELEPVDGRPLLRVDNPYLAATLIQNFFAFQPFVAAGVHPSAVIDEGCRLPTEVTIGPLAVLGKGVRLGQRVVIGAGVVVGDQVEIGDEVVLHPNVTIYPRCRIGNWVIIHAGSVIGSDGFGYATTARGRHVKRMHQGIVVIGDEVEIGANVCVDRATFGETVIGAGTKIDNLVQIGHNVEIGESCLLAAQAGIAGSTCLGKLVVLGGQAGIAGHLELADGVMVAGQSGVHNNRPAGAKVAGYPAIDYKKWLRASAAAARLPEMARELRELRRQVEQLAGGATAGDDANTKEPQDE</sequence>
<keyword evidence="6 7" id="KW-0012">Acyltransferase</keyword>
<dbReference type="SUPFAM" id="SSF51161">
    <property type="entry name" value="Trimeric LpxA-like enzymes"/>
    <property type="match status" value="1"/>
</dbReference>
<dbReference type="InterPro" id="IPR007691">
    <property type="entry name" value="LpxD"/>
</dbReference>
<comment type="subunit">
    <text evidence="7">Homotrimer.</text>
</comment>
<comment type="pathway">
    <text evidence="7">Bacterial outer membrane biogenesis; LPS lipid A biosynthesis.</text>
</comment>
<feature type="active site" description="Proton acceptor" evidence="7">
    <location>
        <position position="238"/>
    </location>
</feature>
<dbReference type="Proteomes" id="UP000885986">
    <property type="component" value="Unassembled WGS sequence"/>
</dbReference>
<proteinExistence type="inferred from homology"/>
<keyword evidence="1 7" id="KW-0444">Lipid biosynthesis</keyword>
<evidence type="ECO:0000256" key="3">
    <source>
        <dbReference type="ARBA" id="ARBA00022679"/>
    </source>
</evidence>
<evidence type="ECO:0000259" key="9">
    <source>
        <dbReference type="Pfam" id="PF04613"/>
    </source>
</evidence>
<dbReference type="GO" id="GO:0009245">
    <property type="term" value="P:lipid A biosynthetic process"/>
    <property type="evidence" value="ECO:0007669"/>
    <property type="project" value="UniProtKB-UniRule"/>
</dbReference>
<evidence type="ECO:0000256" key="1">
    <source>
        <dbReference type="ARBA" id="ARBA00022516"/>
    </source>
</evidence>
<accession>A0A7C2TMX8</accession>
<evidence type="ECO:0000313" key="10">
    <source>
        <dbReference type="EMBL" id="HET98702.1"/>
    </source>
</evidence>
<dbReference type="UniPathway" id="UPA00973"/>
<gene>
    <name evidence="7 10" type="primary">lpxD</name>
    <name evidence="10" type="ORF">ENN98_08510</name>
</gene>
<dbReference type="EMBL" id="DSDS01000191">
    <property type="protein sequence ID" value="HET98702.1"/>
    <property type="molecule type" value="Genomic_DNA"/>
</dbReference>
<dbReference type="PROSITE" id="PS00101">
    <property type="entry name" value="HEXAPEP_TRANSFERASES"/>
    <property type="match status" value="3"/>
</dbReference>
<keyword evidence="3 7" id="KW-0808">Transferase</keyword>
<comment type="catalytic activity">
    <reaction evidence="7">
        <text>a UDP-3-O-[(3R)-3-hydroxyacyl]-alpha-D-glucosamine + a (3R)-hydroxyacyl-[ACP] = a UDP-2-N,3-O-bis[(3R)-3-hydroxyacyl]-alpha-D-glucosamine + holo-[ACP] + H(+)</text>
        <dbReference type="Rhea" id="RHEA:53836"/>
        <dbReference type="Rhea" id="RHEA-COMP:9685"/>
        <dbReference type="Rhea" id="RHEA-COMP:9945"/>
        <dbReference type="ChEBI" id="CHEBI:15378"/>
        <dbReference type="ChEBI" id="CHEBI:64479"/>
        <dbReference type="ChEBI" id="CHEBI:78827"/>
        <dbReference type="ChEBI" id="CHEBI:137740"/>
        <dbReference type="ChEBI" id="CHEBI:137748"/>
        <dbReference type="EC" id="2.3.1.191"/>
    </reaction>
</comment>
<keyword evidence="5 7" id="KW-0443">Lipid metabolism</keyword>
<comment type="function">
    <text evidence="7">Catalyzes the N-acylation of UDP-3-O-acylglucosamine using 3-hydroxyacyl-ACP as the acyl donor. Is involved in the biosynthesis of lipid A, a phosphorylated glycolipid that anchors the lipopolysaccharide to the outer membrane of the cell.</text>
</comment>
<comment type="caution">
    <text evidence="10">The sequence shown here is derived from an EMBL/GenBank/DDBJ whole genome shotgun (WGS) entry which is preliminary data.</text>
</comment>
<dbReference type="HAMAP" id="MF_00523">
    <property type="entry name" value="LpxD"/>
    <property type="match status" value="1"/>
</dbReference>
<dbReference type="Gene3D" id="3.40.1390.10">
    <property type="entry name" value="MurE/MurF, N-terminal domain"/>
    <property type="match status" value="1"/>
</dbReference>
<evidence type="ECO:0000256" key="2">
    <source>
        <dbReference type="ARBA" id="ARBA00022556"/>
    </source>
</evidence>
<dbReference type="NCBIfam" id="TIGR01853">
    <property type="entry name" value="lipid_A_lpxD"/>
    <property type="match status" value="1"/>
</dbReference>
<dbReference type="Pfam" id="PF04613">
    <property type="entry name" value="LpxD"/>
    <property type="match status" value="1"/>
</dbReference>
<dbReference type="GO" id="GO:0016410">
    <property type="term" value="F:N-acyltransferase activity"/>
    <property type="evidence" value="ECO:0007669"/>
    <property type="project" value="InterPro"/>
</dbReference>
<dbReference type="NCBIfam" id="NF002060">
    <property type="entry name" value="PRK00892.1"/>
    <property type="match status" value="1"/>
</dbReference>
<dbReference type="InterPro" id="IPR020573">
    <property type="entry name" value="UDP_GlcNAc_AcTrfase_non-rep"/>
</dbReference>
<dbReference type="GO" id="GO:0016020">
    <property type="term" value="C:membrane"/>
    <property type="evidence" value="ECO:0007669"/>
    <property type="project" value="GOC"/>
</dbReference>
<feature type="region of interest" description="Disordered" evidence="8">
    <location>
        <begin position="336"/>
        <end position="356"/>
    </location>
</feature>
<feature type="compositionally biased region" description="Low complexity" evidence="8">
    <location>
        <begin position="336"/>
        <end position="347"/>
    </location>
</feature>
<name>A0A7C2TMX8_9BACT</name>
<feature type="domain" description="UDP-3-O-[3-hydroxymyristoyl] glucosamine N-acyltransferase non-repeat region" evidence="9">
    <location>
        <begin position="21"/>
        <end position="83"/>
    </location>
</feature>
<dbReference type="PANTHER" id="PTHR43378">
    <property type="entry name" value="UDP-3-O-ACYLGLUCOSAMINE N-ACYLTRANSFERASE"/>
    <property type="match status" value="1"/>
</dbReference>
<keyword evidence="2 7" id="KW-0441">Lipid A biosynthesis</keyword>
<dbReference type="CDD" id="cd03352">
    <property type="entry name" value="LbH_LpxD"/>
    <property type="match status" value="1"/>
</dbReference>
<comment type="similarity">
    <text evidence="7">Belongs to the transferase hexapeptide repeat family. LpxD subfamily.</text>
</comment>
<dbReference type="Gene3D" id="2.160.10.10">
    <property type="entry name" value="Hexapeptide repeat proteins"/>
    <property type="match status" value="1"/>
</dbReference>
<dbReference type="GO" id="GO:0103118">
    <property type="term" value="F:UDP-3-O-[(3R)-3-hydroxyacyl]-glucosamine N-acyltransferase activity"/>
    <property type="evidence" value="ECO:0007669"/>
    <property type="project" value="UniProtKB-EC"/>
</dbReference>
<dbReference type="InterPro" id="IPR018357">
    <property type="entry name" value="Hexapep_transf_CS"/>
</dbReference>
<keyword evidence="4 7" id="KW-0677">Repeat</keyword>
<protein>
    <recommendedName>
        <fullName evidence="7">UDP-3-O-acylglucosamine N-acyltransferase</fullName>
        <ecNumber evidence="7">2.3.1.191</ecNumber>
    </recommendedName>
</protein>
<evidence type="ECO:0000256" key="5">
    <source>
        <dbReference type="ARBA" id="ARBA00023098"/>
    </source>
</evidence>
<organism evidence="10">
    <name type="scientific">Desulfurivibrio alkaliphilus</name>
    <dbReference type="NCBI Taxonomy" id="427923"/>
    <lineage>
        <taxon>Bacteria</taxon>
        <taxon>Pseudomonadati</taxon>
        <taxon>Thermodesulfobacteriota</taxon>
        <taxon>Desulfobulbia</taxon>
        <taxon>Desulfobulbales</taxon>
        <taxon>Desulfobulbaceae</taxon>
        <taxon>Desulfurivibrio</taxon>
    </lineage>
</organism>
<dbReference type="InterPro" id="IPR011004">
    <property type="entry name" value="Trimer_LpxA-like_sf"/>
</dbReference>
<evidence type="ECO:0000256" key="4">
    <source>
        <dbReference type="ARBA" id="ARBA00022737"/>
    </source>
</evidence>
<evidence type="ECO:0000256" key="8">
    <source>
        <dbReference type="SAM" id="MobiDB-lite"/>
    </source>
</evidence>
<dbReference type="EC" id="2.3.1.191" evidence="7"/>